<organism evidence="3 4">
    <name type="scientific">Nonomuraea insulae</name>
    <dbReference type="NCBI Taxonomy" id="1616787"/>
    <lineage>
        <taxon>Bacteria</taxon>
        <taxon>Bacillati</taxon>
        <taxon>Actinomycetota</taxon>
        <taxon>Actinomycetes</taxon>
        <taxon>Streptosporangiales</taxon>
        <taxon>Streptosporangiaceae</taxon>
        <taxon>Nonomuraea</taxon>
    </lineage>
</organism>
<dbReference type="InterPro" id="IPR001310">
    <property type="entry name" value="Histidine_triad_HIT"/>
</dbReference>
<dbReference type="RefSeq" id="WP_379514818.1">
    <property type="nucleotide sequence ID" value="NZ_JBHSPA010000020.1"/>
</dbReference>
<dbReference type="InterPro" id="IPR011146">
    <property type="entry name" value="HIT-like"/>
</dbReference>
<feature type="short sequence motif" description="Histidine triad motif" evidence="1">
    <location>
        <begin position="105"/>
        <end position="109"/>
    </location>
</feature>
<evidence type="ECO:0000259" key="2">
    <source>
        <dbReference type="PROSITE" id="PS51084"/>
    </source>
</evidence>
<dbReference type="Pfam" id="PF01230">
    <property type="entry name" value="HIT"/>
    <property type="match status" value="1"/>
</dbReference>
<sequence>MHNHEPADYHCPFCHLTPDREPDVVYRDERVFALICPRWWPRNAGHLLIIPVAHHENLYDLPAADGHAIFDATRMLARAMRTAYDCAGVSTRQHNEPAGNQDVWHFHQHLFPRYPGDDLYGTPPQPDWLPVDRRRAYAERLRAALNPRHDDT</sequence>
<dbReference type="PANTHER" id="PTHR46648">
    <property type="entry name" value="HIT FAMILY PROTEIN 1"/>
    <property type="match status" value="1"/>
</dbReference>
<dbReference type="GO" id="GO:0032259">
    <property type="term" value="P:methylation"/>
    <property type="evidence" value="ECO:0007669"/>
    <property type="project" value="UniProtKB-KW"/>
</dbReference>
<name>A0ABW1CHS0_9ACTN</name>
<keyword evidence="3" id="KW-0808">Transferase</keyword>
<dbReference type="EC" id="2.1.1.-" evidence="3"/>
<dbReference type="PROSITE" id="PS51084">
    <property type="entry name" value="HIT_2"/>
    <property type="match status" value="1"/>
</dbReference>
<feature type="domain" description="HIT" evidence="2">
    <location>
        <begin position="12"/>
        <end position="120"/>
    </location>
</feature>
<dbReference type="GO" id="GO:0008168">
    <property type="term" value="F:methyltransferase activity"/>
    <property type="evidence" value="ECO:0007669"/>
    <property type="project" value="UniProtKB-KW"/>
</dbReference>
<dbReference type="Proteomes" id="UP001596058">
    <property type="component" value="Unassembled WGS sequence"/>
</dbReference>
<accession>A0ABW1CHS0</accession>
<protein>
    <submittedName>
        <fullName evidence="3">HIT family protein</fullName>
        <ecNumber evidence="3">2.1.1.-</ecNumber>
    </submittedName>
</protein>
<keyword evidence="3" id="KW-0489">Methyltransferase</keyword>
<dbReference type="InterPro" id="IPR036265">
    <property type="entry name" value="HIT-like_sf"/>
</dbReference>
<dbReference type="EMBL" id="JBHSPA010000020">
    <property type="protein sequence ID" value="MFC5825294.1"/>
    <property type="molecule type" value="Genomic_DNA"/>
</dbReference>
<keyword evidence="4" id="KW-1185">Reference proteome</keyword>
<comment type="caution">
    <text evidence="3">The sequence shown here is derived from an EMBL/GenBank/DDBJ whole genome shotgun (WGS) entry which is preliminary data.</text>
</comment>
<dbReference type="PANTHER" id="PTHR46648:SF1">
    <property type="entry name" value="ADENOSINE 5'-MONOPHOSPHORAMIDASE HNT1"/>
    <property type="match status" value="1"/>
</dbReference>
<dbReference type="SUPFAM" id="SSF54197">
    <property type="entry name" value="HIT-like"/>
    <property type="match status" value="1"/>
</dbReference>
<reference evidence="4" key="1">
    <citation type="journal article" date="2019" name="Int. J. Syst. Evol. Microbiol.">
        <title>The Global Catalogue of Microorganisms (GCM) 10K type strain sequencing project: providing services to taxonomists for standard genome sequencing and annotation.</title>
        <authorList>
            <consortium name="The Broad Institute Genomics Platform"/>
            <consortium name="The Broad Institute Genome Sequencing Center for Infectious Disease"/>
            <person name="Wu L."/>
            <person name="Ma J."/>
        </authorList>
    </citation>
    <scope>NUCLEOTIDE SEQUENCE [LARGE SCALE GENOMIC DNA]</scope>
    <source>
        <strain evidence="4">CCUG 53903</strain>
    </source>
</reference>
<proteinExistence type="predicted"/>
<evidence type="ECO:0000256" key="1">
    <source>
        <dbReference type="PROSITE-ProRule" id="PRU00464"/>
    </source>
</evidence>
<dbReference type="Gene3D" id="3.30.428.10">
    <property type="entry name" value="HIT-like"/>
    <property type="match status" value="1"/>
</dbReference>
<evidence type="ECO:0000313" key="4">
    <source>
        <dbReference type="Proteomes" id="UP001596058"/>
    </source>
</evidence>
<gene>
    <name evidence="3" type="ORF">ACFPZ3_15635</name>
</gene>
<evidence type="ECO:0000313" key="3">
    <source>
        <dbReference type="EMBL" id="MFC5825294.1"/>
    </source>
</evidence>